<gene>
    <name evidence="2" type="ORF">AVL55_08020</name>
</gene>
<keyword evidence="1" id="KW-0732">Signal</keyword>
<name>A0A126PYJ6_ALTMA</name>
<sequence>MSFVVRTLFILSLSFVGLYSAASPFPTEEDAKSWFKQYTQSLTDSQTYQLLKQFPKGGDLHHHLSGSAYGKWWYELATHQALNGGYQYFTKINHSELTRRRLRLRQLRK</sequence>
<dbReference type="RefSeq" id="WP_061094753.1">
    <property type="nucleotide sequence ID" value="NZ_CP014323.1"/>
</dbReference>
<evidence type="ECO:0008006" key="4">
    <source>
        <dbReference type="Google" id="ProtNLM"/>
    </source>
</evidence>
<feature type="signal peptide" evidence="1">
    <location>
        <begin position="1"/>
        <end position="21"/>
    </location>
</feature>
<dbReference type="EMBL" id="CP014323">
    <property type="protein sequence ID" value="AMJ98107.1"/>
    <property type="molecule type" value="Genomic_DNA"/>
</dbReference>
<dbReference type="AlphaFoldDB" id="A0A126PYJ6"/>
<evidence type="ECO:0000256" key="1">
    <source>
        <dbReference type="SAM" id="SignalP"/>
    </source>
</evidence>
<proteinExistence type="predicted"/>
<feature type="chain" id="PRO_5007272469" description="Adenosine deaminase" evidence="1">
    <location>
        <begin position="22"/>
        <end position="109"/>
    </location>
</feature>
<dbReference type="Gene3D" id="3.20.20.140">
    <property type="entry name" value="Metal-dependent hydrolases"/>
    <property type="match status" value="1"/>
</dbReference>
<evidence type="ECO:0000313" key="3">
    <source>
        <dbReference type="Proteomes" id="UP000063991"/>
    </source>
</evidence>
<dbReference type="Proteomes" id="UP000063991">
    <property type="component" value="Chromosome"/>
</dbReference>
<protein>
    <recommendedName>
        <fullName evidence="4">Adenosine deaminase</fullName>
    </recommendedName>
</protein>
<organism evidence="2 3">
    <name type="scientific">Alteromonas macleodii</name>
    <name type="common">Pseudoalteromonas macleodii</name>
    <dbReference type="NCBI Taxonomy" id="28108"/>
    <lineage>
        <taxon>Bacteria</taxon>
        <taxon>Pseudomonadati</taxon>
        <taxon>Pseudomonadota</taxon>
        <taxon>Gammaproteobacteria</taxon>
        <taxon>Alteromonadales</taxon>
        <taxon>Alteromonadaceae</taxon>
        <taxon>Alteromonas/Salinimonas group</taxon>
        <taxon>Alteromonas</taxon>
    </lineage>
</organism>
<reference evidence="2 3" key="1">
    <citation type="submission" date="2015-12" db="EMBL/GenBank/DDBJ databases">
        <authorList>
            <person name="Shamseldin A."/>
            <person name="Moawad H."/>
            <person name="Abd El-Rahim W.M."/>
            <person name="Sadowsky M.J."/>
        </authorList>
    </citation>
    <scope>NUCLEOTIDE SEQUENCE [LARGE SCALE GENOMIC DNA]</scope>
    <source>
        <strain evidence="2 3">D7</strain>
    </source>
</reference>
<accession>A0A126PYJ6</accession>
<evidence type="ECO:0000313" key="2">
    <source>
        <dbReference type="EMBL" id="AMJ98107.1"/>
    </source>
</evidence>